<reference evidence="2 3" key="2">
    <citation type="submission" date="2019-09" db="EMBL/GenBank/DDBJ databases">
        <authorList>
            <person name="Jin C."/>
        </authorList>
    </citation>
    <scope>NUCLEOTIDE SEQUENCE [LARGE SCALE GENOMIC DNA]</scope>
    <source>
        <strain evidence="2 3">BN140078</strain>
    </source>
</reference>
<keyword evidence="1" id="KW-0479">Metal-binding</keyword>
<dbReference type="PANTHER" id="PTHR35201">
    <property type="entry name" value="TERPENE SYNTHASE"/>
    <property type="match status" value="1"/>
</dbReference>
<proteinExistence type="inferred from homology"/>
<evidence type="ECO:0000313" key="2">
    <source>
        <dbReference type="EMBL" id="KAA2241536.1"/>
    </source>
</evidence>
<comment type="similarity">
    <text evidence="1">Belongs to the terpene synthase family.</text>
</comment>
<gene>
    <name evidence="2" type="ORF">F0L74_16720</name>
</gene>
<name>A0A5B2VTB6_9BACT</name>
<dbReference type="RefSeq" id="WP_149839050.1">
    <property type="nucleotide sequence ID" value="NZ_VUOC01000003.1"/>
</dbReference>
<dbReference type="PANTHER" id="PTHR35201:SF4">
    <property type="entry name" value="BETA-PINACENE SYNTHASE-RELATED"/>
    <property type="match status" value="1"/>
</dbReference>
<dbReference type="AlphaFoldDB" id="A0A5B2VTB6"/>
<dbReference type="GO" id="GO:0046872">
    <property type="term" value="F:metal ion binding"/>
    <property type="evidence" value="ECO:0007669"/>
    <property type="project" value="UniProtKB-KW"/>
</dbReference>
<comment type="cofactor">
    <cofactor evidence="1">
        <name>Mg(2+)</name>
        <dbReference type="ChEBI" id="CHEBI:18420"/>
    </cofactor>
</comment>
<protein>
    <recommendedName>
        <fullName evidence="1">Terpene synthase</fullName>
        <ecNumber evidence="1">4.2.3.-</ecNumber>
    </recommendedName>
</protein>
<keyword evidence="1" id="KW-0460">Magnesium</keyword>
<evidence type="ECO:0000256" key="1">
    <source>
        <dbReference type="RuleBase" id="RU366034"/>
    </source>
</evidence>
<keyword evidence="1" id="KW-0456">Lyase</keyword>
<dbReference type="Gene3D" id="1.10.600.10">
    <property type="entry name" value="Farnesyl Diphosphate Synthase"/>
    <property type="match status" value="1"/>
</dbReference>
<evidence type="ECO:0000313" key="3">
    <source>
        <dbReference type="Proteomes" id="UP000324611"/>
    </source>
</evidence>
<dbReference type="Pfam" id="PF19086">
    <property type="entry name" value="Terpene_syn_C_2"/>
    <property type="match status" value="1"/>
</dbReference>
<dbReference type="Proteomes" id="UP000324611">
    <property type="component" value="Unassembled WGS sequence"/>
</dbReference>
<dbReference type="SUPFAM" id="SSF48576">
    <property type="entry name" value="Terpenoid synthases"/>
    <property type="match status" value="1"/>
</dbReference>
<dbReference type="EC" id="4.2.3.-" evidence="1"/>
<dbReference type="GO" id="GO:0010333">
    <property type="term" value="F:terpene synthase activity"/>
    <property type="evidence" value="ECO:0007669"/>
    <property type="project" value="InterPro"/>
</dbReference>
<dbReference type="EMBL" id="VUOC01000003">
    <property type="protein sequence ID" value="KAA2241536.1"/>
    <property type="molecule type" value="Genomic_DNA"/>
</dbReference>
<dbReference type="SFLD" id="SFLDS00005">
    <property type="entry name" value="Isoprenoid_Synthase_Type_I"/>
    <property type="match status" value="1"/>
</dbReference>
<comment type="caution">
    <text evidence="2">The sequence shown here is derived from an EMBL/GenBank/DDBJ whole genome shotgun (WGS) entry which is preliminary data.</text>
</comment>
<dbReference type="InterPro" id="IPR008949">
    <property type="entry name" value="Isoprenoid_synthase_dom_sf"/>
</dbReference>
<keyword evidence="3" id="KW-1185">Reference proteome</keyword>
<accession>A0A5B2VTB6</accession>
<dbReference type="SFLD" id="SFLDG01020">
    <property type="entry name" value="Terpene_Cyclase_Like_2"/>
    <property type="match status" value="1"/>
</dbReference>
<reference evidence="2 3" key="1">
    <citation type="submission" date="2019-09" db="EMBL/GenBank/DDBJ databases">
        <title>Chitinophaga ginsengihumi sp. nov., isolated from soil of ginseng rhizosphere.</title>
        <authorList>
            <person name="Lee J."/>
        </authorList>
    </citation>
    <scope>NUCLEOTIDE SEQUENCE [LARGE SCALE GENOMIC DNA]</scope>
    <source>
        <strain evidence="2 3">BN140078</strain>
    </source>
</reference>
<organism evidence="2 3">
    <name type="scientific">Chitinophaga agrisoli</name>
    <dbReference type="NCBI Taxonomy" id="2607653"/>
    <lineage>
        <taxon>Bacteria</taxon>
        <taxon>Pseudomonadati</taxon>
        <taxon>Bacteroidota</taxon>
        <taxon>Chitinophagia</taxon>
        <taxon>Chitinophagales</taxon>
        <taxon>Chitinophagaceae</taxon>
        <taxon>Chitinophaga</taxon>
    </lineage>
</organism>
<dbReference type="InterPro" id="IPR034686">
    <property type="entry name" value="Terpene_cyclase-like_2"/>
</dbReference>
<sequence>MEQLRLPQICCPFPAAISRYIDEVNAHNIHWVQQFKLAPSPRLFEAYRRAKFPWFVGRIYHGADYPELCVACDFCTWLFMVDDLLEKIGGNKTEHEQVVEEIMHVLEQQECTVLGEHAALTAALMDIWERLKAISPAAWQRRFIGNMRTLFAATFWERKNRAAVRRPSIAEYVKMRPYTSAMYPCIDLIEIIRQSWLPDDIRLHESIQQLTLTCIEAVCWVNDLVSFNKELRINEPHNLVLLLQEEHHFSPYDAIREVTEVCNETIRHFMFQEGQLLTPGKAVHACLPHFIAGLRSWIRGNLDWCVFDTARYDLKLVKRNEDSLTFSKIFLDE</sequence>